<dbReference type="PANTHER" id="PTHR34299:SF1">
    <property type="entry name" value="DIACYLGLYCEROL KINASE"/>
    <property type="match status" value="1"/>
</dbReference>
<feature type="active site" description="Proton acceptor" evidence="20">
    <location>
        <position position="75"/>
    </location>
</feature>
<evidence type="ECO:0000256" key="1">
    <source>
        <dbReference type="ARBA" id="ARBA00004429"/>
    </source>
</evidence>
<evidence type="ECO:0000256" key="7">
    <source>
        <dbReference type="ARBA" id="ARBA00022519"/>
    </source>
</evidence>
<comment type="function">
    <text evidence="24">Catalyzes the ATP-dependent phosphorylation of sn-l,2-diacylglycerol (DAG) to phosphatidic acid. Involved in the recycling of diacylglycerol produced as a by-product during membrane-derived oligosaccharide (MDO) biosynthesis.</text>
</comment>
<comment type="similarity">
    <text evidence="2 24">Belongs to the bacterial diacylglycerol kinase family.</text>
</comment>
<dbReference type="AlphaFoldDB" id="A0A1F6GAA0"/>
<dbReference type="Pfam" id="PF01219">
    <property type="entry name" value="DAGK_prokar"/>
    <property type="match status" value="1"/>
</dbReference>
<dbReference type="InterPro" id="IPR036945">
    <property type="entry name" value="DAGK_sf"/>
</dbReference>
<keyword evidence="9 24" id="KW-0812">Transmembrane</keyword>
<evidence type="ECO:0000256" key="23">
    <source>
        <dbReference type="PIRSR" id="PIRSR600829-4"/>
    </source>
</evidence>
<evidence type="ECO:0000256" key="8">
    <source>
        <dbReference type="ARBA" id="ARBA00022679"/>
    </source>
</evidence>
<dbReference type="GO" id="GO:0005524">
    <property type="term" value="F:ATP binding"/>
    <property type="evidence" value="ECO:0007669"/>
    <property type="project" value="UniProtKB-KW"/>
</dbReference>
<feature type="binding site" evidence="23">
    <location>
        <position position="82"/>
    </location>
    <ligand>
        <name>a divalent metal cation</name>
        <dbReference type="ChEBI" id="CHEBI:60240"/>
    </ligand>
</feature>
<evidence type="ECO:0000313" key="26">
    <source>
        <dbReference type="Proteomes" id="UP000178449"/>
    </source>
</evidence>
<evidence type="ECO:0000256" key="18">
    <source>
        <dbReference type="ARBA" id="ARBA00023209"/>
    </source>
</evidence>
<keyword evidence="18" id="KW-0594">Phospholipid biosynthesis</keyword>
<dbReference type="GO" id="GO:0006654">
    <property type="term" value="P:phosphatidic acid biosynthetic process"/>
    <property type="evidence" value="ECO:0007669"/>
    <property type="project" value="InterPro"/>
</dbReference>
<organism evidence="25 26">
    <name type="scientific">Candidatus Lambdaproteobacteria bacterium RIFOXYD2_FULL_50_16</name>
    <dbReference type="NCBI Taxonomy" id="1817772"/>
    <lineage>
        <taxon>Bacteria</taxon>
        <taxon>Pseudomonadati</taxon>
        <taxon>Pseudomonadota</taxon>
        <taxon>Candidatus Lambdaproteobacteria</taxon>
    </lineage>
</organism>
<feature type="binding site" evidence="22">
    <location>
        <position position="82"/>
    </location>
    <ligand>
        <name>ATP</name>
        <dbReference type="ChEBI" id="CHEBI:30616"/>
    </ligand>
</feature>
<keyword evidence="11 22" id="KW-0547">Nucleotide-binding</keyword>
<evidence type="ECO:0000256" key="2">
    <source>
        <dbReference type="ARBA" id="ARBA00005967"/>
    </source>
</evidence>
<keyword evidence="10 23" id="KW-0479">Metal-binding</keyword>
<evidence type="ECO:0000256" key="11">
    <source>
        <dbReference type="ARBA" id="ARBA00022741"/>
    </source>
</evidence>
<comment type="catalytic activity">
    <reaction evidence="24">
        <text>a 1,2-diacyl-sn-glycerol + ATP = a 1,2-diacyl-sn-glycero-3-phosphate + ADP + H(+)</text>
        <dbReference type="Rhea" id="RHEA:10272"/>
        <dbReference type="ChEBI" id="CHEBI:15378"/>
        <dbReference type="ChEBI" id="CHEBI:17815"/>
        <dbReference type="ChEBI" id="CHEBI:30616"/>
        <dbReference type="ChEBI" id="CHEBI:58608"/>
        <dbReference type="ChEBI" id="CHEBI:456216"/>
        <dbReference type="EC" id="2.7.1.107"/>
    </reaction>
</comment>
<feature type="binding site" evidence="22">
    <location>
        <position position="21"/>
    </location>
    <ligand>
        <name>ATP</name>
        <dbReference type="ChEBI" id="CHEBI:30616"/>
    </ligand>
</feature>
<comment type="cofactor">
    <cofactor evidence="23">
        <name>Mg(2+)</name>
        <dbReference type="ChEBI" id="CHEBI:18420"/>
    </cofactor>
    <text evidence="23">Mn(2+), Zn(2+), Cd(2+) and Co(2+) support activity to lesser extents.</text>
</comment>
<evidence type="ECO:0000256" key="12">
    <source>
        <dbReference type="ARBA" id="ARBA00022777"/>
    </source>
</evidence>
<dbReference type="Proteomes" id="UP000178449">
    <property type="component" value="Unassembled WGS sequence"/>
</dbReference>
<feature type="binding site" evidence="22">
    <location>
        <position position="33"/>
    </location>
    <ligand>
        <name>ATP</name>
        <dbReference type="ChEBI" id="CHEBI:30616"/>
    </ligand>
</feature>
<dbReference type="GO" id="GO:0046872">
    <property type="term" value="F:metal ion binding"/>
    <property type="evidence" value="ECO:0007669"/>
    <property type="project" value="UniProtKB-KW"/>
</dbReference>
<evidence type="ECO:0000256" key="3">
    <source>
        <dbReference type="ARBA" id="ARBA00012133"/>
    </source>
</evidence>
<keyword evidence="16 24" id="KW-0443">Lipid metabolism</keyword>
<reference evidence="25 26" key="1">
    <citation type="journal article" date="2016" name="Nat. Commun.">
        <title>Thousands of microbial genomes shed light on interconnected biogeochemical processes in an aquifer system.</title>
        <authorList>
            <person name="Anantharaman K."/>
            <person name="Brown C.T."/>
            <person name="Hug L.A."/>
            <person name="Sharon I."/>
            <person name="Castelle C.J."/>
            <person name="Probst A.J."/>
            <person name="Thomas B.C."/>
            <person name="Singh A."/>
            <person name="Wilkins M.J."/>
            <person name="Karaoz U."/>
            <person name="Brodie E.L."/>
            <person name="Williams K.H."/>
            <person name="Hubbard S.S."/>
            <person name="Banfield J.F."/>
        </authorList>
    </citation>
    <scope>NUCLEOTIDE SEQUENCE [LARGE SCALE GENOMIC DNA]</scope>
</reference>
<gene>
    <name evidence="25" type="ORF">A2527_12480</name>
</gene>
<dbReference type="GO" id="GO:0005886">
    <property type="term" value="C:plasma membrane"/>
    <property type="evidence" value="ECO:0007669"/>
    <property type="project" value="UniProtKB-SubCell"/>
</dbReference>
<protein>
    <recommendedName>
        <fullName evidence="4 24">Diacylglycerol kinase</fullName>
        <ecNumber evidence="3 24">2.7.1.107</ecNumber>
    </recommendedName>
</protein>
<comment type="caution">
    <text evidence="25">The sequence shown here is derived from an EMBL/GenBank/DDBJ whole genome shotgun (WGS) entry which is preliminary data.</text>
</comment>
<keyword evidence="15 24" id="KW-1133">Transmembrane helix</keyword>
<evidence type="ECO:0000313" key="25">
    <source>
        <dbReference type="EMBL" id="OGG95042.1"/>
    </source>
</evidence>
<feature type="binding site" evidence="22">
    <location>
        <begin position="100"/>
        <end position="101"/>
    </location>
    <ligand>
        <name>ATP</name>
        <dbReference type="ChEBI" id="CHEBI:30616"/>
    </ligand>
</feature>
<evidence type="ECO:0000256" key="19">
    <source>
        <dbReference type="ARBA" id="ARBA00023264"/>
    </source>
</evidence>
<evidence type="ECO:0000256" key="10">
    <source>
        <dbReference type="ARBA" id="ARBA00022723"/>
    </source>
</evidence>
<dbReference type="PROSITE" id="PS01069">
    <property type="entry name" value="DAGK_PROKAR"/>
    <property type="match status" value="1"/>
</dbReference>
<keyword evidence="17 24" id="KW-0472">Membrane</keyword>
<feature type="binding site" evidence="21">
    <location>
        <position position="14"/>
    </location>
    <ligand>
        <name>substrate</name>
    </ligand>
</feature>
<feature type="binding site" evidence="21">
    <location>
        <position position="75"/>
    </location>
    <ligand>
        <name>substrate</name>
    </ligand>
</feature>
<evidence type="ECO:0000256" key="5">
    <source>
        <dbReference type="ARBA" id="ARBA00022475"/>
    </source>
</evidence>
<evidence type="ECO:0000256" key="20">
    <source>
        <dbReference type="PIRSR" id="PIRSR600829-1"/>
    </source>
</evidence>
<evidence type="ECO:0000256" key="16">
    <source>
        <dbReference type="ARBA" id="ARBA00023098"/>
    </source>
</evidence>
<evidence type="ECO:0000256" key="4">
    <source>
        <dbReference type="ARBA" id="ARBA00017575"/>
    </source>
</evidence>
<dbReference type="EC" id="2.7.1.107" evidence="3 24"/>
<feature type="binding site" evidence="21">
    <location>
        <begin position="118"/>
        <end position="123"/>
    </location>
    <ligand>
        <name>substrate</name>
    </ligand>
</feature>
<keyword evidence="14 23" id="KW-0460">Magnesium</keyword>
<keyword evidence="19 24" id="KW-1208">Phospholipid metabolism</keyword>
<name>A0A1F6GAA0_9PROT</name>
<dbReference type="CDD" id="cd14264">
    <property type="entry name" value="DAGK_IM"/>
    <property type="match status" value="1"/>
</dbReference>
<evidence type="ECO:0000256" key="17">
    <source>
        <dbReference type="ARBA" id="ARBA00023136"/>
    </source>
</evidence>
<keyword evidence="13 22" id="KW-0067">ATP-binding</keyword>
<evidence type="ECO:0000256" key="21">
    <source>
        <dbReference type="PIRSR" id="PIRSR600829-2"/>
    </source>
</evidence>
<keyword evidence="6" id="KW-0444">Lipid biosynthesis</keyword>
<feature type="binding site" evidence="21">
    <location>
        <position position="104"/>
    </location>
    <ligand>
        <name>substrate</name>
    </ligand>
</feature>
<comment type="subcellular location">
    <subcellularLocation>
        <location evidence="1 24">Cell inner membrane</location>
        <topology evidence="1 24">Multi-pass membrane protein</topology>
    </subcellularLocation>
</comment>
<feature type="transmembrane region" description="Helical" evidence="24">
    <location>
        <begin position="102"/>
        <end position="125"/>
    </location>
</feature>
<evidence type="ECO:0000256" key="13">
    <source>
        <dbReference type="ARBA" id="ARBA00022840"/>
    </source>
</evidence>
<dbReference type="InterPro" id="IPR033718">
    <property type="entry name" value="DAGK_prok"/>
</dbReference>
<feature type="transmembrane region" description="Helical" evidence="24">
    <location>
        <begin position="64"/>
        <end position="81"/>
    </location>
</feature>
<evidence type="ECO:0000256" key="6">
    <source>
        <dbReference type="ARBA" id="ARBA00022516"/>
    </source>
</evidence>
<proteinExistence type="inferred from homology"/>
<evidence type="ECO:0000256" key="22">
    <source>
        <dbReference type="PIRSR" id="PIRSR600829-3"/>
    </source>
</evidence>
<dbReference type="STRING" id="1817772.A2527_12480"/>
<dbReference type="Gene3D" id="1.10.287.3610">
    <property type="match status" value="1"/>
</dbReference>
<keyword evidence="12 24" id="KW-0418">Kinase</keyword>
<evidence type="ECO:0000256" key="24">
    <source>
        <dbReference type="RuleBase" id="RU363065"/>
    </source>
</evidence>
<keyword evidence="8 24" id="KW-0808">Transferase</keyword>
<dbReference type="GO" id="GO:0004143">
    <property type="term" value="F:ATP-dependent diacylglycerol kinase activity"/>
    <property type="evidence" value="ECO:0007669"/>
    <property type="project" value="UniProtKB-EC"/>
</dbReference>
<keyword evidence="7 24" id="KW-0997">Cell inner membrane</keyword>
<keyword evidence="5" id="KW-1003">Cell membrane</keyword>
<evidence type="ECO:0000256" key="14">
    <source>
        <dbReference type="ARBA" id="ARBA00022842"/>
    </source>
</evidence>
<dbReference type="InterPro" id="IPR000829">
    <property type="entry name" value="DAGK"/>
</dbReference>
<sequence length="131" mass="14536">MTSKIPPKTKGLTRLVKALFYSIDGLKSAYHTEEAFRQEVWVLIPVMVGLWGFLPFSLGVKLGLSGAALLLILIELVNTAIERLVDLASPDYHQLAKEAKDIGSAVVLLSLTFNLFLWALALWHYQDLILG</sequence>
<accession>A0A1F6GAA0</accession>
<feature type="binding site" evidence="22">
    <location>
        <position position="14"/>
    </location>
    <ligand>
        <name>ATP</name>
        <dbReference type="ChEBI" id="CHEBI:30616"/>
    </ligand>
</feature>
<dbReference type="PANTHER" id="PTHR34299">
    <property type="entry name" value="DIACYLGLYCEROL KINASE"/>
    <property type="match status" value="1"/>
</dbReference>
<feature type="binding site" evidence="23">
    <location>
        <position position="33"/>
    </location>
    <ligand>
        <name>a divalent metal cation</name>
        <dbReference type="ChEBI" id="CHEBI:60240"/>
    </ligand>
</feature>
<feature type="binding site" evidence="21">
    <location>
        <begin position="35"/>
        <end position="39"/>
    </location>
    <ligand>
        <name>substrate</name>
    </ligand>
</feature>
<dbReference type="EMBL" id="MFNE01000028">
    <property type="protein sequence ID" value="OGG95042.1"/>
    <property type="molecule type" value="Genomic_DNA"/>
</dbReference>
<feature type="transmembrane region" description="Helical" evidence="24">
    <location>
        <begin position="40"/>
        <end position="58"/>
    </location>
</feature>
<evidence type="ECO:0000256" key="9">
    <source>
        <dbReference type="ARBA" id="ARBA00022692"/>
    </source>
</evidence>
<evidence type="ECO:0000256" key="15">
    <source>
        <dbReference type="ARBA" id="ARBA00022989"/>
    </source>
</evidence>